<feature type="non-terminal residue" evidence="2">
    <location>
        <position position="1"/>
    </location>
</feature>
<sequence>IHDYFKDEKYFEFTLYDKEGKEKKNIAVKGLENTQAFAKEVNGLAFEYGDVVKVYHAESSRLHWYQKDVYVGEGKSKEIKELVFKITENGFERLDGEQIVKANPQKVVIGTNSETLDAKNFVEVKDGEVV</sequence>
<evidence type="ECO:0000313" key="3">
    <source>
        <dbReference type="Proteomes" id="UP000225062"/>
    </source>
</evidence>
<dbReference type="Pfam" id="PF03272">
    <property type="entry name" value="Mucin_bdg"/>
    <property type="match status" value="1"/>
</dbReference>
<proteinExistence type="predicted"/>
<evidence type="ECO:0000313" key="2">
    <source>
        <dbReference type="EMBL" id="PHG15689.1"/>
    </source>
</evidence>
<dbReference type="RefSeq" id="WP_306472856.1">
    <property type="nucleotide sequence ID" value="NZ_NUUI01000095.1"/>
</dbReference>
<reference evidence="2 3" key="1">
    <citation type="submission" date="2017-09" db="EMBL/GenBank/DDBJ databases">
        <title>Large-scale bioinformatics analysis of Bacillus genomes uncovers conserved roles of natural products in bacterial physiology.</title>
        <authorList>
            <consortium name="Agbiome Team Llc"/>
            <person name="Bleich R.M."/>
            <person name="Grubbs K.J."/>
            <person name="Santa Maria K.C."/>
            <person name="Allen S.E."/>
            <person name="Farag S."/>
            <person name="Shank E.A."/>
            <person name="Bowers A."/>
        </authorList>
    </citation>
    <scope>NUCLEOTIDE SEQUENCE [LARGE SCALE GENOMIC DNA]</scope>
    <source>
        <strain evidence="2 3">AFS032503</strain>
    </source>
</reference>
<dbReference type="AlphaFoldDB" id="A0ABD6TGM6"/>
<feature type="domain" description="Putative mucin/carbohydrate-binding" evidence="1">
    <location>
        <begin position="1"/>
        <end position="91"/>
    </location>
</feature>
<accession>A0ABD6TGM6</accession>
<feature type="non-terminal residue" evidence="2">
    <location>
        <position position="130"/>
    </location>
</feature>
<protein>
    <recommendedName>
        <fullName evidence="1">Putative mucin/carbohydrate-binding domain-containing protein</fullName>
    </recommendedName>
</protein>
<dbReference type="Gene3D" id="2.60.40.3600">
    <property type="match status" value="1"/>
</dbReference>
<dbReference type="Proteomes" id="UP000225062">
    <property type="component" value="Unassembled WGS sequence"/>
</dbReference>
<comment type="caution">
    <text evidence="2">The sequence shown here is derived from an EMBL/GenBank/DDBJ whole genome shotgun (WGS) entry which is preliminary data.</text>
</comment>
<name>A0ABD6TGM6_9BACI</name>
<organism evidence="2 3">
    <name type="scientific">Bacillus wiedmannii</name>
    <dbReference type="NCBI Taxonomy" id="1890302"/>
    <lineage>
        <taxon>Bacteria</taxon>
        <taxon>Bacillati</taxon>
        <taxon>Bacillota</taxon>
        <taxon>Bacilli</taxon>
        <taxon>Bacillales</taxon>
        <taxon>Bacillaceae</taxon>
        <taxon>Bacillus</taxon>
        <taxon>Bacillus cereus group</taxon>
    </lineage>
</organism>
<dbReference type="EMBL" id="NUUI01000095">
    <property type="protein sequence ID" value="PHG15689.1"/>
    <property type="molecule type" value="Genomic_DNA"/>
</dbReference>
<evidence type="ECO:0000259" key="1">
    <source>
        <dbReference type="Pfam" id="PF03272"/>
    </source>
</evidence>
<dbReference type="InterPro" id="IPR004954">
    <property type="entry name" value="Mucin-bd"/>
</dbReference>
<gene>
    <name evidence="2" type="ORF">COI74_25670</name>
</gene>